<dbReference type="EMBL" id="AQHV01000004">
    <property type="protein sequence ID" value="KKB58994.1"/>
    <property type="molecule type" value="Genomic_DNA"/>
</dbReference>
<proteinExistence type="predicted"/>
<dbReference type="STRING" id="927665.HMPREF1535_00819"/>
<evidence type="ECO:0000313" key="2">
    <source>
        <dbReference type="EMBL" id="KKB58994.1"/>
    </source>
</evidence>
<dbReference type="HOGENOM" id="CLU_107506_2_0_10"/>
<evidence type="ECO:0000313" key="3">
    <source>
        <dbReference type="Proteomes" id="UP000033047"/>
    </source>
</evidence>
<sequence>MKSIIFLFLICCNSLICWAQGVHSNYLFPEFTDSYIYYKDGRVFQVQSNYDLLKNMFQFIDKDNEIKEFADPEMIVSIKIGERIFILVNKNEAAEVIQSDPRILVQYSGQKRIKKDLTFGGKTETASVDSYSNMVYGTGDDTKNTVITKLEYQFYIEKNKRLKRFSTEKQFLKLFPKQKEELKKYIDESKVDFNSIEQVVQLCNHAFAIEK</sequence>
<gene>
    <name evidence="2" type="ORF">HMPREF1535_00819</name>
</gene>
<evidence type="ECO:0008006" key="4">
    <source>
        <dbReference type="Google" id="ProtNLM"/>
    </source>
</evidence>
<keyword evidence="1" id="KW-0732">Signal</keyword>
<feature type="signal peptide" evidence="1">
    <location>
        <begin position="1"/>
        <end position="19"/>
    </location>
</feature>
<reference evidence="2 3" key="1">
    <citation type="submission" date="2013-04" db="EMBL/GenBank/DDBJ databases">
        <title>The Genome Sequence of Parabacteroides goldsteinii DSM 19448.</title>
        <authorList>
            <consortium name="The Broad Institute Genomics Platform"/>
            <person name="Earl A."/>
            <person name="Ward D."/>
            <person name="Feldgarden M."/>
            <person name="Gevers D."/>
            <person name="Martens E."/>
            <person name="Sakamoto M."/>
            <person name="Benno Y."/>
            <person name="Song Y."/>
            <person name="Liu C."/>
            <person name="Lee J."/>
            <person name="Bolanos M."/>
            <person name="Vaisanen M.L."/>
            <person name="Finegold S.M."/>
            <person name="Walker B."/>
            <person name="Young S."/>
            <person name="Zeng Q."/>
            <person name="Gargeya S."/>
            <person name="Fitzgerald M."/>
            <person name="Haas B."/>
            <person name="Abouelleil A."/>
            <person name="Allen A.W."/>
            <person name="Alvarado L."/>
            <person name="Arachchi H.M."/>
            <person name="Berlin A.M."/>
            <person name="Chapman S.B."/>
            <person name="Gainer-Dewar J."/>
            <person name="Goldberg J."/>
            <person name="Griggs A."/>
            <person name="Gujja S."/>
            <person name="Hansen M."/>
            <person name="Howarth C."/>
            <person name="Imamovic A."/>
            <person name="Ireland A."/>
            <person name="Larimer J."/>
            <person name="McCowan C."/>
            <person name="Murphy C."/>
            <person name="Pearson M."/>
            <person name="Poon T.W."/>
            <person name="Priest M."/>
            <person name="Roberts A."/>
            <person name="Saif S."/>
            <person name="Shea T."/>
            <person name="Sisk P."/>
            <person name="Sykes S."/>
            <person name="Wortman J."/>
            <person name="Nusbaum C."/>
            <person name="Birren B."/>
        </authorList>
    </citation>
    <scope>NUCLEOTIDE SEQUENCE [LARGE SCALE GENOMIC DNA]</scope>
    <source>
        <strain evidence="2 3">DSM 19448</strain>
    </source>
</reference>
<protein>
    <recommendedName>
        <fullName evidence="4">DUF4369 domain-containing protein</fullName>
    </recommendedName>
</protein>
<dbReference type="PATRIC" id="fig|927665.4.peg.837"/>
<accession>A0A0F5JMP4</accession>
<dbReference type="Proteomes" id="UP000033047">
    <property type="component" value="Unassembled WGS sequence"/>
</dbReference>
<organism evidence="2 3">
    <name type="scientific">Parabacteroides goldsteinii DSM 19448 = WAL 12034</name>
    <dbReference type="NCBI Taxonomy" id="927665"/>
    <lineage>
        <taxon>Bacteria</taxon>
        <taxon>Pseudomonadati</taxon>
        <taxon>Bacteroidota</taxon>
        <taxon>Bacteroidia</taxon>
        <taxon>Bacteroidales</taxon>
        <taxon>Tannerellaceae</taxon>
        <taxon>Parabacteroides</taxon>
    </lineage>
</organism>
<name>A0A0F5JMP4_9BACT</name>
<dbReference type="AlphaFoldDB" id="A0A0F5JMP4"/>
<dbReference type="RefSeq" id="WP_007654935.1">
    <property type="nucleotide sequence ID" value="NZ_KQ033912.1"/>
</dbReference>
<comment type="caution">
    <text evidence="2">The sequence shown here is derived from an EMBL/GenBank/DDBJ whole genome shotgun (WGS) entry which is preliminary data.</text>
</comment>
<evidence type="ECO:0000256" key="1">
    <source>
        <dbReference type="SAM" id="SignalP"/>
    </source>
</evidence>
<feature type="chain" id="PRO_5002490640" description="DUF4369 domain-containing protein" evidence="1">
    <location>
        <begin position="20"/>
        <end position="211"/>
    </location>
</feature>